<dbReference type="SUPFAM" id="SSF53335">
    <property type="entry name" value="S-adenosyl-L-methionine-dependent methyltransferases"/>
    <property type="match status" value="1"/>
</dbReference>
<dbReference type="InterPro" id="IPR013216">
    <property type="entry name" value="Methyltransf_11"/>
</dbReference>
<dbReference type="EMBL" id="JARVCO010000002">
    <property type="protein sequence ID" value="MDZ8117418.1"/>
    <property type="molecule type" value="Genomic_DNA"/>
</dbReference>
<proteinExistence type="predicted"/>
<protein>
    <submittedName>
        <fullName evidence="2">Class I SAM-dependent methyltransferase</fullName>
    </submittedName>
</protein>
<comment type="caution">
    <text evidence="2">The sequence shown here is derived from an EMBL/GenBank/DDBJ whole genome shotgun (WGS) entry which is preliminary data.</text>
</comment>
<dbReference type="GO" id="GO:0032259">
    <property type="term" value="P:methylation"/>
    <property type="evidence" value="ECO:0007669"/>
    <property type="project" value="UniProtKB-KW"/>
</dbReference>
<dbReference type="GO" id="GO:0008168">
    <property type="term" value="F:methyltransferase activity"/>
    <property type="evidence" value="ECO:0007669"/>
    <property type="project" value="UniProtKB-KW"/>
</dbReference>
<name>A0ABU5MTH7_9BACT</name>
<keyword evidence="2" id="KW-0489">Methyltransferase</keyword>
<dbReference type="Proteomes" id="UP001290861">
    <property type="component" value="Unassembled WGS sequence"/>
</dbReference>
<dbReference type="Gene3D" id="3.40.50.150">
    <property type="entry name" value="Vaccinia Virus protein VP39"/>
    <property type="match status" value="1"/>
</dbReference>
<evidence type="ECO:0000313" key="3">
    <source>
        <dbReference type="Proteomes" id="UP001290861"/>
    </source>
</evidence>
<keyword evidence="2" id="KW-0808">Transferase</keyword>
<gene>
    <name evidence="2" type="ORF">P9H32_02170</name>
</gene>
<accession>A0ABU5MTH7</accession>
<dbReference type="RefSeq" id="WP_322607219.1">
    <property type="nucleotide sequence ID" value="NZ_JARVCO010000002.1"/>
</dbReference>
<sequence length="292" mass="32940">MTDSQLDQKIRDWQDRLLSRSARRTLNYNRITSALGSVSSFQCLEISEGDGAISSRLRTLGGSWKTIAATRQAADALKHTRSENADYIQEGKLPFEDQSFDRLVLVDALKYIDDDYAFIRECHRVLRNDGWVVIAETKRAPFSLTALLRQLSGFNPTARGAVRNGYKANELFDRLKDGFDVPETITYSNALLETASAIGTFFQKSVLPAPCWLIPEQVSPAIEKSYKTLSTLAVLFLPFSKLLALFEFFPGHRLLIRSRRRHWRPRLQPKLIDGRSIAEAAINTKIGTAAPF</sequence>
<organism evidence="2 3">
    <name type="scientific">Pontiella agarivorans</name>
    <dbReference type="NCBI Taxonomy" id="3038953"/>
    <lineage>
        <taxon>Bacteria</taxon>
        <taxon>Pseudomonadati</taxon>
        <taxon>Kiritimatiellota</taxon>
        <taxon>Kiritimatiellia</taxon>
        <taxon>Kiritimatiellales</taxon>
        <taxon>Pontiellaceae</taxon>
        <taxon>Pontiella</taxon>
    </lineage>
</organism>
<dbReference type="Pfam" id="PF08241">
    <property type="entry name" value="Methyltransf_11"/>
    <property type="match status" value="1"/>
</dbReference>
<evidence type="ECO:0000259" key="1">
    <source>
        <dbReference type="Pfam" id="PF08241"/>
    </source>
</evidence>
<dbReference type="InterPro" id="IPR029063">
    <property type="entry name" value="SAM-dependent_MTases_sf"/>
</dbReference>
<feature type="domain" description="Methyltransferase type 11" evidence="1">
    <location>
        <begin position="44"/>
        <end position="134"/>
    </location>
</feature>
<reference evidence="2 3" key="1">
    <citation type="journal article" date="2024" name="Appl. Environ. Microbiol.">
        <title>Pontiella agarivorans sp. nov., a novel marine anaerobic bacterium capable of degrading macroalgal polysaccharides and fixing nitrogen.</title>
        <authorList>
            <person name="Liu N."/>
            <person name="Kivenson V."/>
            <person name="Peng X."/>
            <person name="Cui Z."/>
            <person name="Lankiewicz T.S."/>
            <person name="Gosselin K.M."/>
            <person name="English C.J."/>
            <person name="Blair E.M."/>
            <person name="O'Malley M.A."/>
            <person name="Valentine D.L."/>
        </authorList>
    </citation>
    <scope>NUCLEOTIDE SEQUENCE [LARGE SCALE GENOMIC DNA]</scope>
    <source>
        <strain evidence="2 3">NLcol2</strain>
    </source>
</reference>
<keyword evidence="3" id="KW-1185">Reference proteome</keyword>
<evidence type="ECO:0000313" key="2">
    <source>
        <dbReference type="EMBL" id="MDZ8117418.1"/>
    </source>
</evidence>
<dbReference type="CDD" id="cd02440">
    <property type="entry name" value="AdoMet_MTases"/>
    <property type="match status" value="1"/>
</dbReference>